<feature type="domain" description="Aminotransferase class I/classII large" evidence="6">
    <location>
        <begin position="32"/>
        <end position="383"/>
    </location>
</feature>
<keyword evidence="4" id="KW-0808">Transferase</keyword>
<dbReference type="InterPro" id="IPR051326">
    <property type="entry name" value="Kynurenine-oxoglutarate_AT"/>
</dbReference>
<dbReference type="Pfam" id="PF00155">
    <property type="entry name" value="Aminotran_1_2"/>
    <property type="match status" value="1"/>
</dbReference>
<evidence type="ECO:0000256" key="4">
    <source>
        <dbReference type="ARBA" id="ARBA00022679"/>
    </source>
</evidence>
<evidence type="ECO:0000256" key="3">
    <source>
        <dbReference type="ARBA" id="ARBA00022576"/>
    </source>
</evidence>
<dbReference type="CDD" id="cd00609">
    <property type="entry name" value="AAT_like"/>
    <property type="match status" value="1"/>
</dbReference>
<dbReference type="InterPro" id="IPR015422">
    <property type="entry name" value="PyrdxlP-dep_Trfase_small"/>
</dbReference>
<sequence>MNDPNPHLVERMQGHRLSIFAEMSTLALETGAINLGQGFPDTDGPSEVLDAAVAAIRAGHNQYPPDRGIPELRQAVADHQRRFYGLDVDPADVMVSTGASEALGASILALVEPGQEVVVFEPYFDLYAAIIELAGGVRRSVTLRAPDYSFDEADLEAAIGPDTRLILLNTPHNPTGKVFSSDELAAIAQVALQHDLLVVTDEVYEHMTYDGIRHVPLATLPGMADRTVTISSGGKSFGTTGWKVGWAHAQSDLIQAVHTVKQHLTFTSGAPFQRAMVTALNLGDDYFTGLAADLWAKRDRVSAGLAAAGLDVYPAPGTYYLTADVRPLGYDDGMDFCRDLPGRCGVVAIPNRVFYDDQQAGRSIVRFAYCKRIEVLDEAMDRLSGLAA</sequence>
<dbReference type="PANTHER" id="PTHR43807">
    <property type="entry name" value="FI04487P"/>
    <property type="match status" value="1"/>
</dbReference>
<dbReference type="SUPFAM" id="SSF53383">
    <property type="entry name" value="PLP-dependent transferases"/>
    <property type="match status" value="1"/>
</dbReference>
<dbReference type="PANTHER" id="PTHR43807:SF20">
    <property type="entry name" value="FI04487P"/>
    <property type="match status" value="1"/>
</dbReference>
<comment type="similarity">
    <text evidence="2">Belongs to the class-I pyridoxal-phosphate-dependent aminotransferase family.</text>
</comment>
<gene>
    <name evidence="7" type="ORF">METZ01_LOCUS33547</name>
</gene>
<evidence type="ECO:0000313" key="7">
    <source>
        <dbReference type="EMBL" id="SUZ80693.1"/>
    </source>
</evidence>
<reference evidence="7" key="1">
    <citation type="submission" date="2018-05" db="EMBL/GenBank/DDBJ databases">
        <authorList>
            <person name="Lanie J.A."/>
            <person name="Ng W.-L."/>
            <person name="Kazmierczak K.M."/>
            <person name="Andrzejewski T.M."/>
            <person name="Davidsen T.M."/>
            <person name="Wayne K.J."/>
            <person name="Tettelin H."/>
            <person name="Glass J.I."/>
            <person name="Rusch D."/>
            <person name="Podicherti R."/>
            <person name="Tsui H.-C.T."/>
            <person name="Winkler M.E."/>
        </authorList>
    </citation>
    <scope>NUCLEOTIDE SEQUENCE</scope>
</reference>
<dbReference type="InterPro" id="IPR015421">
    <property type="entry name" value="PyrdxlP-dep_Trfase_major"/>
</dbReference>
<keyword evidence="5" id="KW-0663">Pyridoxal phosphate</keyword>
<evidence type="ECO:0000256" key="2">
    <source>
        <dbReference type="ARBA" id="ARBA00007441"/>
    </source>
</evidence>
<dbReference type="GO" id="GO:0030170">
    <property type="term" value="F:pyridoxal phosphate binding"/>
    <property type="evidence" value="ECO:0007669"/>
    <property type="project" value="InterPro"/>
</dbReference>
<dbReference type="Gene3D" id="3.40.640.10">
    <property type="entry name" value="Type I PLP-dependent aspartate aminotransferase-like (Major domain)"/>
    <property type="match status" value="1"/>
</dbReference>
<name>A0A381QT03_9ZZZZ</name>
<accession>A0A381QT03</accession>
<keyword evidence="3" id="KW-0032">Aminotransferase</keyword>
<comment type="cofactor">
    <cofactor evidence="1">
        <name>pyridoxal 5'-phosphate</name>
        <dbReference type="ChEBI" id="CHEBI:597326"/>
    </cofactor>
</comment>
<proteinExistence type="inferred from homology"/>
<dbReference type="InterPro" id="IPR004839">
    <property type="entry name" value="Aminotransferase_I/II_large"/>
</dbReference>
<protein>
    <recommendedName>
        <fullName evidence="6">Aminotransferase class I/classII large domain-containing protein</fullName>
    </recommendedName>
</protein>
<evidence type="ECO:0000256" key="1">
    <source>
        <dbReference type="ARBA" id="ARBA00001933"/>
    </source>
</evidence>
<dbReference type="EMBL" id="UINC01001438">
    <property type="protein sequence ID" value="SUZ80693.1"/>
    <property type="molecule type" value="Genomic_DNA"/>
</dbReference>
<dbReference type="GO" id="GO:0016212">
    <property type="term" value="F:kynurenine-oxoglutarate transaminase activity"/>
    <property type="evidence" value="ECO:0007669"/>
    <property type="project" value="TreeGrafter"/>
</dbReference>
<dbReference type="FunFam" id="3.40.640.10:FF:000033">
    <property type="entry name" value="Aspartate aminotransferase"/>
    <property type="match status" value="1"/>
</dbReference>
<dbReference type="InterPro" id="IPR015424">
    <property type="entry name" value="PyrdxlP-dep_Trfase"/>
</dbReference>
<organism evidence="7">
    <name type="scientific">marine metagenome</name>
    <dbReference type="NCBI Taxonomy" id="408172"/>
    <lineage>
        <taxon>unclassified sequences</taxon>
        <taxon>metagenomes</taxon>
        <taxon>ecological metagenomes</taxon>
    </lineage>
</organism>
<dbReference type="NCBIfam" id="NF005855">
    <property type="entry name" value="PRK07777.1"/>
    <property type="match status" value="1"/>
</dbReference>
<evidence type="ECO:0000256" key="5">
    <source>
        <dbReference type="ARBA" id="ARBA00022898"/>
    </source>
</evidence>
<dbReference type="AlphaFoldDB" id="A0A381QT03"/>
<evidence type="ECO:0000259" key="6">
    <source>
        <dbReference type="Pfam" id="PF00155"/>
    </source>
</evidence>
<dbReference type="GO" id="GO:0005737">
    <property type="term" value="C:cytoplasm"/>
    <property type="evidence" value="ECO:0007669"/>
    <property type="project" value="TreeGrafter"/>
</dbReference>
<dbReference type="Gene3D" id="3.90.1150.10">
    <property type="entry name" value="Aspartate Aminotransferase, domain 1"/>
    <property type="match status" value="1"/>
</dbReference>